<keyword evidence="3" id="KW-0732">Signal</keyword>
<evidence type="ECO:0000256" key="1">
    <source>
        <dbReference type="SAM" id="MobiDB-lite"/>
    </source>
</evidence>
<keyword evidence="2" id="KW-0812">Transmembrane</keyword>
<dbReference type="HOGENOM" id="CLU_020135_0_0_1"/>
<feature type="signal peptide" evidence="3">
    <location>
        <begin position="1"/>
        <end position="30"/>
    </location>
</feature>
<keyword evidence="2" id="KW-0472">Membrane</keyword>
<proteinExistence type="predicted"/>
<dbReference type="VEuPathDB" id="FungiDB:PV07_09306"/>
<dbReference type="RefSeq" id="XP_016246408.1">
    <property type="nucleotide sequence ID" value="XM_016396552.1"/>
</dbReference>
<reference evidence="4 5" key="1">
    <citation type="submission" date="2015-01" db="EMBL/GenBank/DDBJ databases">
        <title>The Genome Sequence of Cladophialophora immunda CBS83496.</title>
        <authorList>
            <consortium name="The Broad Institute Genomics Platform"/>
            <person name="Cuomo C."/>
            <person name="de Hoog S."/>
            <person name="Gorbushina A."/>
            <person name="Stielow B."/>
            <person name="Teixiera M."/>
            <person name="Abouelleil A."/>
            <person name="Chapman S.B."/>
            <person name="Priest M."/>
            <person name="Young S.K."/>
            <person name="Wortman J."/>
            <person name="Nusbaum C."/>
            <person name="Birren B."/>
        </authorList>
    </citation>
    <scope>NUCLEOTIDE SEQUENCE [LARGE SCALE GENOMIC DNA]</scope>
    <source>
        <strain evidence="4 5">CBS 83496</strain>
    </source>
</reference>
<feature type="transmembrane region" description="Helical" evidence="2">
    <location>
        <begin position="602"/>
        <end position="632"/>
    </location>
</feature>
<gene>
    <name evidence="4" type="ORF">PV07_09306</name>
</gene>
<feature type="chain" id="PRO_5002238558" evidence="3">
    <location>
        <begin position="31"/>
        <end position="645"/>
    </location>
</feature>
<evidence type="ECO:0000313" key="5">
    <source>
        <dbReference type="Proteomes" id="UP000054466"/>
    </source>
</evidence>
<sequence>MPFWKGRISLLISLQSWLVVGLSLVPVTVAAELTTRSSNTTLPAGLSNHGNPNLICTPTGWSDVAFFFLGNYAAHAGTITLLPGEATIDAITAMVFALLFPSSGALRGIYSIWNSTLTRDPLQTALKAQALCMVVRTPNWRPKSGDHLHTLSYVSQDMSRMAAKVAPFWSWKKVHNWLKEQRNPAEELNSLKHSTTPQNPVRLSIQAPPWLRGSYRIVGRRIHGNLQLPDGYTLALVPSDALVESSVQSTDDSGDFDMNRFKTEPIAVSYSLPKALIAVAQTAYASTTLYRSRGDQIRRYGYAAFGLTVVPYLVMSVINLLSTLITPEYSAFYLVGSDIMKEAQARGGCFPSVVGQLVGEEVTVDGTFIFSGSFKECNEAPDHDLNVTDDDRESRKTFEFELTSVQMDNDAFEERPRIKESVDTEGQEPKSNVTSEITPLESMAPSAAEQNSSVIWAFSRTTPENIALAGFTDPIEDKPSIAFPVCYNFQRKTAKSSHLDCMYPFFIKPGFVPMLLHLFASPSKLTPLGLLLVAGGISLAIIGGISRFQSGSSTLAQRAWVMTWIVYGTYAGPLWRPSLYRLSEAWRQLLRARRRKELPDSLFFGSFVVLHVSLLVACIYAIPAIGGFVVVAKMLWEYGNCRLID</sequence>
<accession>A0A0D2AM66</accession>
<keyword evidence="2" id="KW-1133">Transmembrane helix</keyword>
<dbReference type="AlphaFoldDB" id="A0A0D2AM66"/>
<protein>
    <submittedName>
        <fullName evidence="4">Uncharacterized protein</fullName>
    </submittedName>
</protein>
<organism evidence="4 5">
    <name type="scientific">Cladophialophora immunda</name>
    <dbReference type="NCBI Taxonomy" id="569365"/>
    <lineage>
        <taxon>Eukaryota</taxon>
        <taxon>Fungi</taxon>
        <taxon>Dikarya</taxon>
        <taxon>Ascomycota</taxon>
        <taxon>Pezizomycotina</taxon>
        <taxon>Eurotiomycetes</taxon>
        <taxon>Chaetothyriomycetidae</taxon>
        <taxon>Chaetothyriales</taxon>
        <taxon>Herpotrichiellaceae</taxon>
        <taxon>Cladophialophora</taxon>
    </lineage>
</organism>
<evidence type="ECO:0000256" key="2">
    <source>
        <dbReference type="SAM" id="Phobius"/>
    </source>
</evidence>
<feature type="transmembrane region" description="Helical" evidence="2">
    <location>
        <begin position="300"/>
        <end position="321"/>
    </location>
</feature>
<dbReference type="OrthoDB" id="4143440at2759"/>
<feature type="transmembrane region" description="Helical" evidence="2">
    <location>
        <begin position="558"/>
        <end position="575"/>
    </location>
</feature>
<keyword evidence="5" id="KW-1185">Reference proteome</keyword>
<evidence type="ECO:0000313" key="4">
    <source>
        <dbReference type="EMBL" id="KIW26192.1"/>
    </source>
</evidence>
<dbReference type="EMBL" id="KN847044">
    <property type="protein sequence ID" value="KIW26192.1"/>
    <property type="molecule type" value="Genomic_DNA"/>
</dbReference>
<feature type="region of interest" description="Disordered" evidence="1">
    <location>
        <begin position="415"/>
        <end position="434"/>
    </location>
</feature>
<dbReference type="GeneID" id="27348500"/>
<dbReference type="Proteomes" id="UP000054466">
    <property type="component" value="Unassembled WGS sequence"/>
</dbReference>
<evidence type="ECO:0000256" key="3">
    <source>
        <dbReference type="SAM" id="SignalP"/>
    </source>
</evidence>
<feature type="transmembrane region" description="Helical" evidence="2">
    <location>
        <begin position="526"/>
        <end position="546"/>
    </location>
</feature>
<name>A0A0D2AM66_9EURO</name>